<evidence type="ECO:0000313" key="1">
    <source>
        <dbReference type="EMBL" id="GER05606.1"/>
    </source>
</evidence>
<dbReference type="EMBL" id="BKCN01000032">
    <property type="protein sequence ID" value="GER05606.1"/>
    <property type="molecule type" value="Genomic_DNA"/>
</dbReference>
<accession>A0A5A7NF56</accession>
<keyword evidence="2" id="KW-1185">Reference proteome</keyword>
<gene>
    <name evidence="1" type="ORF">JCM17846_32880</name>
</gene>
<dbReference type="Pfam" id="PF09485">
    <property type="entry name" value="CRISPR_Cse2"/>
    <property type="match status" value="1"/>
</dbReference>
<reference evidence="1 2" key="1">
    <citation type="submission" date="2019-09" db="EMBL/GenBank/DDBJ databases">
        <title>NBRP : Genome information of microbial organism related human and environment.</title>
        <authorList>
            <person name="Hattori M."/>
            <person name="Oshima K."/>
            <person name="Inaba H."/>
            <person name="Suda W."/>
            <person name="Sakamoto M."/>
            <person name="Iino T."/>
            <person name="Kitahara M."/>
            <person name="Oshida Y."/>
            <person name="Iida T."/>
            <person name="Kudo T."/>
            <person name="Itoh T."/>
            <person name="Ohkuma M."/>
        </authorList>
    </citation>
    <scope>NUCLEOTIDE SEQUENCE [LARGE SCALE GENOMIC DNA]</scope>
    <source>
        <strain evidence="1 2">Q-1</strain>
    </source>
</reference>
<protein>
    <recommendedName>
        <fullName evidence="3">Type I-E CRISPR-associated protein Cse2/CasB</fullName>
    </recommendedName>
</protein>
<dbReference type="InterPro" id="IPR013382">
    <property type="entry name" value="CRISPR-assoc_prot_Cse2"/>
</dbReference>
<dbReference type="Gene3D" id="1.10.520.40">
    <property type="entry name" value="CRISPR-associated protein Cse2"/>
    <property type="match status" value="1"/>
</dbReference>
<sequence length="178" mass="20184">MPETNSPKKDDPGLGEIITNIARKIAAKDFSTGDRAALRRLEDKVPNAPIFWSLMARCNANALDRDAEEIRRWALILRGMAIMAPYHHPNTNNPGAMLAKNDFSELRLAKFLSARGAQFRDQYLLICRFLAVKGEAIDWRVLAKLVLAEGRNEKWAEEQRMAIARAYFRTKNSKEKAA</sequence>
<dbReference type="AlphaFoldDB" id="A0A5A7NF56"/>
<dbReference type="Proteomes" id="UP000324996">
    <property type="component" value="Unassembled WGS sequence"/>
</dbReference>
<dbReference type="NCBIfam" id="TIGR02548">
    <property type="entry name" value="casB_cse2"/>
    <property type="match status" value="1"/>
</dbReference>
<name>A0A5A7NF56_9PROT</name>
<dbReference type="InterPro" id="IPR038287">
    <property type="entry name" value="Cse2_sf"/>
</dbReference>
<evidence type="ECO:0000313" key="2">
    <source>
        <dbReference type="Proteomes" id="UP000324996"/>
    </source>
</evidence>
<dbReference type="RefSeq" id="WP_042088045.1">
    <property type="nucleotide sequence ID" value="NZ_BKCN01000032.1"/>
</dbReference>
<proteinExistence type="predicted"/>
<organism evidence="1 2">
    <name type="scientific">Iodidimonas nitroreducens</name>
    <dbReference type="NCBI Taxonomy" id="1236968"/>
    <lineage>
        <taxon>Bacteria</taxon>
        <taxon>Pseudomonadati</taxon>
        <taxon>Pseudomonadota</taxon>
        <taxon>Alphaproteobacteria</taxon>
        <taxon>Iodidimonadales</taxon>
        <taxon>Iodidimonadaceae</taxon>
        <taxon>Iodidimonas</taxon>
    </lineage>
</organism>
<comment type="caution">
    <text evidence="1">The sequence shown here is derived from an EMBL/GenBank/DDBJ whole genome shotgun (WGS) entry which is preliminary data.</text>
</comment>
<evidence type="ECO:0008006" key="3">
    <source>
        <dbReference type="Google" id="ProtNLM"/>
    </source>
</evidence>